<dbReference type="InterPro" id="IPR039659">
    <property type="entry name" value="SPT5"/>
</dbReference>
<dbReference type="InterPro" id="IPR014722">
    <property type="entry name" value="Rib_uL2_dom2"/>
</dbReference>
<dbReference type="Pfam" id="PF03439">
    <property type="entry name" value="Spt5-NGN"/>
    <property type="match status" value="1"/>
</dbReference>
<dbReference type="AlphaFoldDB" id="A0A8S0XGE7"/>
<dbReference type="PANTHER" id="PTHR11125">
    <property type="entry name" value="SUPPRESSOR OF TY 5"/>
    <property type="match status" value="1"/>
</dbReference>
<dbReference type="GO" id="GO:0003729">
    <property type="term" value="F:mRNA binding"/>
    <property type="evidence" value="ECO:0007669"/>
    <property type="project" value="TreeGrafter"/>
</dbReference>
<feature type="domain" description="NGN" evidence="2">
    <location>
        <begin position="106"/>
        <end position="175"/>
    </location>
</feature>
<dbReference type="Gene3D" id="2.30.30.30">
    <property type="match status" value="1"/>
</dbReference>
<feature type="compositionally biased region" description="Polar residues" evidence="1">
    <location>
        <begin position="489"/>
        <end position="500"/>
    </location>
</feature>
<dbReference type="PANTHER" id="PTHR11125:SF7">
    <property type="entry name" value="TRANSCRIPTION ELONGATION FACTOR SPT5"/>
    <property type="match status" value="1"/>
</dbReference>
<protein>
    <recommendedName>
        <fullName evidence="2">NGN domain-containing protein</fullName>
    </recommendedName>
</protein>
<evidence type="ECO:0000256" key="1">
    <source>
        <dbReference type="SAM" id="MobiDB-lite"/>
    </source>
</evidence>
<proteinExistence type="predicted"/>
<dbReference type="InterPro" id="IPR036735">
    <property type="entry name" value="NGN_dom_sf"/>
</dbReference>
<dbReference type="EMBL" id="CACVBS010000034">
    <property type="protein sequence ID" value="CAA7261629.1"/>
    <property type="molecule type" value="Genomic_DNA"/>
</dbReference>
<gene>
    <name evidence="3" type="ORF">AAE3_LOCUS3993</name>
</gene>
<feature type="compositionally biased region" description="Low complexity" evidence="1">
    <location>
        <begin position="471"/>
        <end position="488"/>
    </location>
</feature>
<organism evidence="3 4">
    <name type="scientific">Cyclocybe aegerita</name>
    <name type="common">Black poplar mushroom</name>
    <name type="synonym">Agrocybe aegerita</name>
    <dbReference type="NCBI Taxonomy" id="1973307"/>
    <lineage>
        <taxon>Eukaryota</taxon>
        <taxon>Fungi</taxon>
        <taxon>Dikarya</taxon>
        <taxon>Basidiomycota</taxon>
        <taxon>Agaricomycotina</taxon>
        <taxon>Agaricomycetes</taxon>
        <taxon>Agaricomycetidae</taxon>
        <taxon>Agaricales</taxon>
        <taxon>Agaricineae</taxon>
        <taxon>Bolbitiaceae</taxon>
        <taxon>Cyclocybe</taxon>
    </lineage>
</organism>
<sequence>MKNVPKQLRQFFDIEAEVDREDFNGDDEEDGLHDDFIDNKEPTVCEPTEPHPSWNNLQNGDKIDNVLAGIMAQSRSYAATAPTHVESSDDLAYIAGRLLSAEDYPLWRVGCRLGLEEEAVFLLLLKAREEHQIRSVFTCGSLRGWVYLEALMNPNLIHLLKRTPGIIRTKQGIVQHRIEPSDWLQMLTMTNPDTSMEVNQWVQKHYDFHSLASTAVDMPSYFFLLFKASDHPSLHTSRFPHPQEWIFEQGEHVIICSSGKSGVVAVVGTNNLEVNLRAENGTENFPWSDIQKDVRIGDFITVTSGRLHGTTGWVNKVDEDVVHVIEKHIDDHDTDTNLSSSLKEFKVHLNWLKVTTAPFLHALRAPSQVLPLFKDQVPWIGTSVTIFRIGHPYKGCSGVVKNVLCGQPTDSGLRIEMQLTYLDLSKPFPLIVVDYGNVIETITTLQLFNYAKPTSILFKPNDYKPRPALLQASTSSGPTQTPAPTTPGWSLSSQPISSTPAWDPSSRTPISSPMSPVTTTSSTALLLQELPHHLLLDPRLVGTTLKVIVNGGSYSEKELSATIDEVDGQVSICHVVYNKSTGLPPEWVSPKHLNATHNNGLLVVIKGEHCSKHHDGQVLMNLAVVRRSPSTADTLLDKQLELMTDFLCVGSESKEEKKLNSSLMTSLWDDMRKLARG</sequence>
<keyword evidence="4" id="KW-1185">Reference proteome</keyword>
<feature type="region of interest" description="Disordered" evidence="1">
    <location>
        <begin position="468"/>
        <end position="516"/>
    </location>
</feature>
<dbReference type="Proteomes" id="UP000467700">
    <property type="component" value="Unassembled WGS sequence"/>
</dbReference>
<accession>A0A8S0XGE7</accession>
<name>A0A8S0XGE7_CYCAE</name>
<comment type="caution">
    <text evidence="3">The sequence shown here is derived from an EMBL/GenBank/DDBJ whole genome shotgun (WGS) entry which is preliminary data.</text>
</comment>
<dbReference type="OrthoDB" id="3048815at2759"/>
<dbReference type="Gene3D" id="3.30.70.940">
    <property type="entry name" value="NusG, N-terminal domain"/>
    <property type="match status" value="1"/>
</dbReference>
<dbReference type="SUPFAM" id="SSF50104">
    <property type="entry name" value="Translation proteins SH3-like domain"/>
    <property type="match status" value="1"/>
</dbReference>
<dbReference type="GO" id="GO:0006357">
    <property type="term" value="P:regulation of transcription by RNA polymerase II"/>
    <property type="evidence" value="ECO:0007669"/>
    <property type="project" value="InterPro"/>
</dbReference>
<dbReference type="GO" id="GO:0032784">
    <property type="term" value="P:regulation of DNA-templated transcription elongation"/>
    <property type="evidence" value="ECO:0007669"/>
    <property type="project" value="InterPro"/>
</dbReference>
<dbReference type="GO" id="GO:0032044">
    <property type="term" value="C:DSIF complex"/>
    <property type="evidence" value="ECO:0007669"/>
    <property type="project" value="TreeGrafter"/>
</dbReference>
<evidence type="ECO:0000259" key="2">
    <source>
        <dbReference type="Pfam" id="PF03439"/>
    </source>
</evidence>
<reference evidence="3 4" key="1">
    <citation type="submission" date="2020-01" db="EMBL/GenBank/DDBJ databases">
        <authorList>
            <person name="Gupta K D."/>
        </authorList>
    </citation>
    <scope>NUCLEOTIDE SEQUENCE [LARGE SCALE GENOMIC DNA]</scope>
</reference>
<dbReference type="InterPro" id="IPR005100">
    <property type="entry name" value="NGN-domain"/>
</dbReference>
<evidence type="ECO:0000313" key="4">
    <source>
        <dbReference type="Proteomes" id="UP000467700"/>
    </source>
</evidence>
<dbReference type="InterPro" id="IPR008991">
    <property type="entry name" value="Translation_prot_SH3-like_sf"/>
</dbReference>
<evidence type="ECO:0000313" key="3">
    <source>
        <dbReference type="EMBL" id="CAA7261629.1"/>
    </source>
</evidence>
<dbReference type="GO" id="GO:0006368">
    <property type="term" value="P:transcription elongation by RNA polymerase II"/>
    <property type="evidence" value="ECO:0007669"/>
    <property type="project" value="TreeGrafter"/>
</dbReference>